<evidence type="ECO:0000313" key="2">
    <source>
        <dbReference type="WBParaSite" id="MBELARI_LOCUS459"/>
    </source>
</evidence>
<dbReference type="Proteomes" id="UP000887575">
    <property type="component" value="Unassembled WGS sequence"/>
</dbReference>
<evidence type="ECO:0000313" key="1">
    <source>
        <dbReference type="Proteomes" id="UP000887575"/>
    </source>
</evidence>
<reference evidence="2" key="1">
    <citation type="submission" date="2024-02" db="UniProtKB">
        <authorList>
            <consortium name="WormBaseParasite"/>
        </authorList>
    </citation>
    <scope>IDENTIFICATION</scope>
</reference>
<sequence>MFSMRHTIATTLSSLSSTLPHHHPAIDSRPAQTHSKSFSVSGSQLTILLSSLARYLFSLRKKRYRARGEQRLRIDPTSTLGLIAYVITR</sequence>
<proteinExistence type="predicted"/>
<organism evidence="1 2">
    <name type="scientific">Mesorhabditis belari</name>
    <dbReference type="NCBI Taxonomy" id="2138241"/>
    <lineage>
        <taxon>Eukaryota</taxon>
        <taxon>Metazoa</taxon>
        <taxon>Ecdysozoa</taxon>
        <taxon>Nematoda</taxon>
        <taxon>Chromadorea</taxon>
        <taxon>Rhabditida</taxon>
        <taxon>Rhabditina</taxon>
        <taxon>Rhabditomorpha</taxon>
        <taxon>Rhabditoidea</taxon>
        <taxon>Rhabditidae</taxon>
        <taxon>Mesorhabditinae</taxon>
        <taxon>Mesorhabditis</taxon>
    </lineage>
</organism>
<keyword evidence="1" id="KW-1185">Reference proteome</keyword>
<name>A0AAF3FCI0_9BILA</name>
<accession>A0AAF3FCI0</accession>
<protein>
    <submittedName>
        <fullName evidence="2">Uncharacterized protein</fullName>
    </submittedName>
</protein>
<dbReference type="WBParaSite" id="MBELARI_LOCUS459">
    <property type="protein sequence ID" value="MBELARI_LOCUS459"/>
    <property type="gene ID" value="MBELARI_LOCUS459"/>
</dbReference>
<dbReference type="AlphaFoldDB" id="A0AAF3FCI0"/>